<keyword evidence="15" id="KW-1185">Reference proteome</keyword>
<keyword evidence="5" id="KW-0276">Fatty acid metabolism</keyword>
<organism evidence="14 15">
    <name type="scientific">Vibrio agarilyticus</name>
    <dbReference type="NCBI Taxonomy" id="2726741"/>
    <lineage>
        <taxon>Bacteria</taxon>
        <taxon>Pseudomonadati</taxon>
        <taxon>Pseudomonadota</taxon>
        <taxon>Gammaproteobacteria</taxon>
        <taxon>Vibrionales</taxon>
        <taxon>Vibrionaceae</taxon>
        <taxon>Vibrio</taxon>
    </lineage>
</organism>
<feature type="transmembrane region" description="Helical" evidence="12">
    <location>
        <begin position="9"/>
        <end position="32"/>
    </location>
</feature>
<evidence type="ECO:0000259" key="13">
    <source>
        <dbReference type="Pfam" id="PF00487"/>
    </source>
</evidence>
<keyword evidence="11" id="KW-0275">Fatty acid biosynthesis</keyword>
<dbReference type="Proteomes" id="UP000535589">
    <property type="component" value="Unassembled WGS sequence"/>
</dbReference>
<dbReference type="GO" id="GO:0016020">
    <property type="term" value="C:membrane"/>
    <property type="evidence" value="ECO:0007669"/>
    <property type="project" value="UniProtKB-SubCell"/>
</dbReference>
<evidence type="ECO:0000256" key="10">
    <source>
        <dbReference type="ARBA" id="ARBA00023136"/>
    </source>
</evidence>
<dbReference type="GO" id="GO:0004768">
    <property type="term" value="F:stearoyl-CoA 9-desaturase activity"/>
    <property type="evidence" value="ECO:0007669"/>
    <property type="project" value="InterPro"/>
</dbReference>
<dbReference type="AlphaFoldDB" id="A0A7X8YHC9"/>
<dbReference type="EMBL" id="JABAIK010000009">
    <property type="protein sequence ID" value="NLS13450.1"/>
    <property type="molecule type" value="Genomic_DNA"/>
</dbReference>
<feature type="transmembrane region" description="Helical" evidence="12">
    <location>
        <begin position="156"/>
        <end position="176"/>
    </location>
</feature>
<evidence type="ECO:0000256" key="4">
    <source>
        <dbReference type="ARBA" id="ARBA00022692"/>
    </source>
</evidence>
<dbReference type="RefSeq" id="WP_168836533.1">
    <property type="nucleotide sequence ID" value="NZ_JABAIK010000009.1"/>
</dbReference>
<proteinExistence type="inferred from homology"/>
<dbReference type="CDD" id="cd03505">
    <property type="entry name" value="Delta9-FADS-like"/>
    <property type="match status" value="1"/>
</dbReference>
<accession>A0A7X8YHC9</accession>
<keyword evidence="9" id="KW-0443">Lipid metabolism</keyword>
<evidence type="ECO:0000256" key="8">
    <source>
        <dbReference type="ARBA" id="ARBA00023004"/>
    </source>
</evidence>
<dbReference type="InterPro" id="IPR005804">
    <property type="entry name" value="FA_desaturase_dom"/>
</dbReference>
<dbReference type="PANTHER" id="PTHR11351:SF31">
    <property type="entry name" value="DESATURASE 1, ISOFORM A-RELATED"/>
    <property type="match status" value="1"/>
</dbReference>
<gene>
    <name evidence="14" type="ORF">HGP28_11150</name>
</gene>
<keyword evidence="4 12" id="KW-0812">Transmembrane</keyword>
<dbReference type="PIRSF" id="PIRSF000345">
    <property type="entry name" value="OLE1"/>
    <property type="match status" value="1"/>
</dbReference>
<evidence type="ECO:0000256" key="2">
    <source>
        <dbReference type="ARBA" id="ARBA00008749"/>
    </source>
</evidence>
<name>A0A7X8YHC9_9VIBR</name>
<dbReference type="PRINTS" id="PR00075">
    <property type="entry name" value="FACDDSATRASE"/>
</dbReference>
<comment type="subcellular location">
    <subcellularLocation>
        <location evidence="1">Membrane</location>
        <topology evidence="1">Multi-pass membrane protein</topology>
    </subcellularLocation>
</comment>
<evidence type="ECO:0000313" key="15">
    <source>
        <dbReference type="Proteomes" id="UP000535589"/>
    </source>
</evidence>
<sequence length="374" mass="44286">MNAEKPPLIWLNLVLFSTSFLISILVAPLYAYWYGVTWAHLIWLIVAFALTNLSITAGYHRLWAHKAYRTHAVVRVCYAIGGAFAMQNSILHWCSDHRMHHKHVDDHDKDPYSAQRGLWFSHLGWMLRQYNQNTYADYSNCRDLQNDPIVRWQHRFYVPLAIGTNIGFPLLLGWYYQDIWGMLIFVGVVRLFLSHHSTFLINSFAHYWGKQPFNHNNSARDNPLLALITFGEGYHNFHHLFASDYRNGVQWWHFDPTKWLIYLLSRIGLADGLRRTPSFVIERAKLRAMFDNAKEKMTSLPNYRQRSLQMQQDFDQLVENLKRYYALKREILDSNAHSISTRYELALKKVHYRQLGLELEKQRANWHRLVAKYA</sequence>
<evidence type="ECO:0000256" key="6">
    <source>
        <dbReference type="ARBA" id="ARBA00022989"/>
    </source>
</evidence>
<dbReference type="Pfam" id="PF00487">
    <property type="entry name" value="FA_desaturase"/>
    <property type="match status" value="1"/>
</dbReference>
<evidence type="ECO:0000256" key="1">
    <source>
        <dbReference type="ARBA" id="ARBA00004141"/>
    </source>
</evidence>
<comment type="caution">
    <text evidence="14">The sequence shown here is derived from an EMBL/GenBank/DDBJ whole genome shotgun (WGS) entry which is preliminary data.</text>
</comment>
<keyword evidence="8" id="KW-0408">Iron</keyword>
<dbReference type="InterPro" id="IPR009160">
    <property type="entry name" value="Acyl-CoA_deSatase_haem/ster-bd"/>
</dbReference>
<keyword evidence="10 12" id="KW-0472">Membrane</keyword>
<feature type="domain" description="Fatty acid desaturase" evidence="13">
    <location>
        <begin position="38"/>
        <end position="258"/>
    </location>
</feature>
<evidence type="ECO:0000256" key="3">
    <source>
        <dbReference type="ARBA" id="ARBA00022516"/>
    </source>
</evidence>
<evidence type="ECO:0000256" key="7">
    <source>
        <dbReference type="ARBA" id="ARBA00023002"/>
    </source>
</evidence>
<keyword evidence="3" id="KW-0444">Lipid biosynthesis</keyword>
<dbReference type="InterPro" id="IPR015876">
    <property type="entry name" value="Acyl-CoA_DS"/>
</dbReference>
<evidence type="ECO:0000256" key="5">
    <source>
        <dbReference type="ARBA" id="ARBA00022832"/>
    </source>
</evidence>
<evidence type="ECO:0000256" key="12">
    <source>
        <dbReference type="SAM" id="Phobius"/>
    </source>
</evidence>
<feature type="transmembrane region" description="Helical" evidence="12">
    <location>
        <begin position="38"/>
        <end position="59"/>
    </location>
</feature>
<reference evidence="14 15" key="1">
    <citation type="submission" date="2020-04" db="EMBL/GenBank/DDBJ databases">
        <title>Vibrio sp. SM6, a novel species isolated from seawater.</title>
        <authorList>
            <person name="Wang X."/>
        </authorList>
    </citation>
    <scope>NUCLEOTIDE SEQUENCE [LARGE SCALE GENOMIC DNA]</scope>
    <source>
        <strain evidence="14 15">SM6</strain>
    </source>
</reference>
<evidence type="ECO:0000256" key="11">
    <source>
        <dbReference type="ARBA" id="ARBA00023160"/>
    </source>
</evidence>
<keyword evidence="6 12" id="KW-1133">Transmembrane helix</keyword>
<comment type="similarity">
    <text evidence="2">Belongs to the fatty acid desaturase type 2 family.</text>
</comment>
<dbReference type="PANTHER" id="PTHR11351">
    <property type="entry name" value="ACYL-COA DESATURASE"/>
    <property type="match status" value="1"/>
</dbReference>
<feature type="transmembrane region" description="Helical" evidence="12">
    <location>
        <begin position="182"/>
        <end position="201"/>
    </location>
</feature>
<keyword evidence="7" id="KW-0560">Oxidoreductase</keyword>
<evidence type="ECO:0000313" key="14">
    <source>
        <dbReference type="EMBL" id="NLS13450.1"/>
    </source>
</evidence>
<protein>
    <submittedName>
        <fullName evidence="14">Acyl-CoA desaturase</fullName>
    </submittedName>
</protein>
<dbReference type="GO" id="GO:0006636">
    <property type="term" value="P:unsaturated fatty acid biosynthetic process"/>
    <property type="evidence" value="ECO:0007669"/>
    <property type="project" value="InterPro"/>
</dbReference>
<evidence type="ECO:0000256" key="9">
    <source>
        <dbReference type="ARBA" id="ARBA00023098"/>
    </source>
</evidence>